<feature type="domain" description="F-box" evidence="1">
    <location>
        <begin position="7"/>
        <end position="48"/>
    </location>
</feature>
<dbReference type="Gene3D" id="3.80.10.10">
    <property type="entry name" value="Ribonuclease Inhibitor"/>
    <property type="match status" value="1"/>
</dbReference>
<organism evidence="2 3">
    <name type="scientific">Eruca vesicaria subsp. sativa</name>
    <name type="common">Garden rocket</name>
    <name type="synonym">Eruca sativa</name>
    <dbReference type="NCBI Taxonomy" id="29727"/>
    <lineage>
        <taxon>Eukaryota</taxon>
        <taxon>Viridiplantae</taxon>
        <taxon>Streptophyta</taxon>
        <taxon>Embryophyta</taxon>
        <taxon>Tracheophyta</taxon>
        <taxon>Spermatophyta</taxon>
        <taxon>Magnoliopsida</taxon>
        <taxon>eudicotyledons</taxon>
        <taxon>Gunneridae</taxon>
        <taxon>Pentapetalae</taxon>
        <taxon>rosids</taxon>
        <taxon>malvids</taxon>
        <taxon>Brassicales</taxon>
        <taxon>Brassicaceae</taxon>
        <taxon>Brassiceae</taxon>
        <taxon>Eruca</taxon>
    </lineage>
</organism>
<evidence type="ECO:0000259" key="1">
    <source>
        <dbReference type="SMART" id="SM00256"/>
    </source>
</evidence>
<dbReference type="InterPro" id="IPR050232">
    <property type="entry name" value="FBL13/AtMIF1-like"/>
</dbReference>
<keyword evidence="3" id="KW-1185">Reference proteome</keyword>
<dbReference type="Pfam" id="PF08387">
    <property type="entry name" value="FBD"/>
    <property type="match status" value="1"/>
</dbReference>
<dbReference type="EMBL" id="CAKOAT010597375">
    <property type="protein sequence ID" value="CAH8383796.1"/>
    <property type="molecule type" value="Genomic_DNA"/>
</dbReference>
<dbReference type="SUPFAM" id="SSF81383">
    <property type="entry name" value="F-box domain"/>
    <property type="match status" value="1"/>
</dbReference>
<dbReference type="PANTHER" id="PTHR31900">
    <property type="entry name" value="F-BOX/RNI SUPERFAMILY PROTEIN-RELATED"/>
    <property type="match status" value="1"/>
</dbReference>
<comment type="caution">
    <text evidence="2">The sequence shown here is derived from an EMBL/GenBank/DDBJ whole genome shotgun (WGS) entry which is preliminary data.</text>
</comment>
<evidence type="ECO:0000313" key="3">
    <source>
        <dbReference type="Proteomes" id="UP001642260"/>
    </source>
</evidence>
<dbReference type="Pfam" id="PF00646">
    <property type="entry name" value="F-box"/>
    <property type="match status" value="1"/>
</dbReference>
<dbReference type="InterPro" id="IPR055411">
    <property type="entry name" value="LRR_FXL15/At3g58940/PEG3-like"/>
</dbReference>
<dbReference type="SUPFAM" id="SSF52047">
    <property type="entry name" value="RNI-like"/>
    <property type="match status" value="1"/>
</dbReference>
<dbReference type="Gene3D" id="1.20.1280.50">
    <property type="match status" value="1"/>
</dbReference>
<proteinExistence type="predicted"/>
<protein>
    <recommendedName>
        <fullName evidence="1">F-box domain-containing protein</fullName>
    </recommendedName>
</protein>
<dbReference type="SMART" id="SM00256">
    <property type="entry name" value="FBOX"/>
    <property type="match status" value="1"/>
</dbReference>
<dbReference type="AlphaFoldDB" id="A0ABC8LJT5"/>
<evidence type="ECO:0000313" key="2">
    <source>
        <dbReference type="EMBL" id="CAH8383796.1"/>
    </source>
</evidence>
<dbReference type="InterPro" id="IPR032675">
    <property type="entry name" value="LRR_dom_sf"/>
</dbReference>
<dbReference type="InterPro" id="IPR036047">
    <property type="entry name" value="F-box-like_dom_sf"/>
</dbReference>
<dbReference type="InterPro" id="IPR001810">
    <property type="entry name" value="F-box_dom"/>
</dbReference>
<gene>
    <name evidence="2" type="ORF">ERUC_LOCUS36279</name>
</gene>
<dbReference type="Proteomes" id="UP001642260">
    <property type="component" value="Unassembled WGS sequence"/>
</dbReference>
<reference evidence="2 3" key="1">
    <citation type="submission" date="2022-03" db="EMBL/GenBank/DDBJ databases">
        <authorList>
            <person name="Macdonald S."/>
            <person name="Ahmed S."/>
            <person name="Newling K."/>
        </authorList>
    </citation>
    <scope>NUCLEOTIDE SEQUENCE [LARGE SCALE GENOMIC DNA]</scope>
</reference>
<name>A0ABC8LJT5_ERUVS</name>
<dbReference type="Pfam" id="PF24758">
    <property type="entry name" value="LRR_At5g56370"/>
    <property type="match status" value="1"/>
</dbReference>
<accession>A0ABC8LJT5</accession>
<dbReference type="InterPro" id="IPR053781">
    <property type="entry name" value="F-box_AtFBL13-like"/>
</dbReference>
<dbReference type="InterPro" id="IPR006566">
    <property type="entry name" value="FBD"/>
</dbReference>
<sequence>MDMISQLPEALLVKILCSLPTTKEVVATSVLSKQWRSLWKMVPNLKFICNRGNHLEGFSDSVRRTMLSLETPCLQSLHLDVSLGQDESIDDIGELVGIACGLHVRDLVLELFNPVLKKYPIILDNCQSLETLRLRGDFGSIALGVPSPLCLKSLRTLHLLDVFYQDDESVVNLFAGCVRLENLLVIRSGHDGVETFTIAVPSLQELTIDDDVYGDSGYVINSPSLQKLKIKVVEGKTIASELIMINAPELVEATIWTHDEFQLGESLTSVKRLSLRVNSLMEVPAGSIFKQLEYLQLLTDYLLSWNPLMVILDNSPNLQVLEIIGEHDAELTWEQPTHVPQCLCHLKTLDWYVTGSTYGKEVAKYILSNARRLENVVLRIAGCEIEFPWDFPKEERLEVCHDMEGWCPDGCKFELIVAPFDRDCFFRPSYYGS</sequence>
<dbReference type="PANTHER" id="PTHR31900:SF34">
    <property type="entry name" value="EMB|CAB62440.1-RELATED"/>
    <property type="match status" value="1"/>
</dbReference>
<dbReference type="CDD" id="cd22160">
    <property type="entry name" value="F-box_AtFBL13-like"/>
    <property type="match status" value="1"/>
</dbReference>